<reference evidence="1" key="1">
    <citation type="journal article" date="2019" name="MBio">
        <title>Virus Genomes from Deep Sea Sediments Expand the Ocean Megavirome and Support Independent Origins of Viral Gigantism.</title>
        <authorList>
            <person name="Backstrom D."/>
            <person name="Yutin N."/>
            <person name="Jorgensen S.L."/>
            <person name="Dharamshi J."/>
            <person name="Homa F."/>
            <person name="Zaremba-Niedwiedzka K."/>
            <person name="Spang A."/>
            <person name="Wolf Y.I."/>
            <person name="Koonin E.V."/>
            <person name="Ettema T.J."/>
        </authorList>
    </citation>
    <scope>NUCLEOTIDE SEQUENCE</scope>
</reference>
<accession>A0A481YN66</accession>
<name>A0A481YN66_9VIRU</name>
<gene>
    <name evidence="1" type="ORF">LCDPAC01_02090</name>
</gene>
<sequence>MKKEELLGQLDTWLMCCEREAIRVYRKHKECPCMDICTEAKAKIIALIKESGQVG</sequence>
<dbReference type="EMBL" id="MK500290">
    <property type="protein sequence ID" value="QBK84728.1"/>
    <property type="molecule type" value="Genomic_DNA"/>
</dbReference>
<organism evidence="1">
    <name type="scientific">Pithovirus LCDPAC01</name>
    <dbReference type="NCBI Taxonomy" id="2506600"/>
    <lineage>
        <taxon>Viruses</taxon>
        <taxon>Pithoviruses</taxon>
    </lineage>
</organism>
<evidence type="ECO:0000313" key="1">
    <source>
        <dbReference type="EMBL" id="QBK84728.1"/>
    </source>
</evidence>
<protein>
    <submittedName>
        <fullName evidence="1">Uncharacterized protein</fullName>
    </submittedName>
</protein>
<proteinExistence type="predicted"/>